<sequence length="280" mass="30238">MPTFSAPDGTQLSYQVTGDGEPLVCLPGGPMKDSRYLDDLGGLSRHRQLIMLDLRGTGQSAIPEDASSYRCDRLVDDVEALREHLGLDRMDLLGHSAGVNLATLYAARFPAHVRKLALINPSTFAVGITITGETRLDTARLRKNEPWFPTAFAALEAVTGNRAGDEDWAAIDPFFHGRWDATAREHQATFSAQPNPEAARTFASEGAFNPEATRTALATFPAPVLLLAGEFDVNSPPPSVAEYAGLFPDASLVVQPGAGHYPWLDDADLFVATLTTFLRS</sequence>
<dbReference type="GO" id="GO:0003824">
    <property type="term" value="F:catalytic activity"/>
    <property type="evidence" value="ECO:0007669"/>
    <property type="project" value="UniProtKB-ARBA"/>
</dbReference>
<feature type="domain" description="AB hydrolase-1" evidence="1">
    <location>
        <begin position="22"/>
        <end position="266"/>
    </location>
</feature>
<dbReference type="SUPFAM" id="SSF53474">
    <property type="entry name" value="alpha/beta-Hydrolases"/>
    <property type="match status" value="1"/>
</dbReference>
<dbReference type="OrthoDB" id="9796770at2"/>
<evidence type="ECO:0000313" key="3">
    <source>
        <dbReference type="Proteomes" id="UP000277671"/>
    </source>
</evidence>
<dbReference type="InterPro" id="IPR050266">
    <property type="entry name" value="AB_hydrolase_sf"/>
</dbReference>
<dbReference type="InterPro" id="IPR029058">
    <property type="entry name" value="AB_hydrolase_fold"/>
</dbReference>
<dbReference type="AlphaFoldDB" id="A0A495JAX4"/>
<evidence type="ECO:0000259" key="1">
    <source>
        <dbReference type="Pfam" id="PF00561"/>
    </source>
</evidence>
<organism evidence="2 3">
    <name type="scientific">Micromonospora pisi</name>
    <dbReference type="NCBI Taxonomy" id="589240"/>
    <lineage>
        <taxon>Bacteria</taxon>
        <taxon>Bacillati</taxon>
        <taxon>Actinomycetota</taxon>
        <taxon>Actinomycetes</taxon>
        <taxon>Micromonosporales</taxon>
        <taxon>Micromonosporaceae</taxon>
        <taxon>Micromonospora</taxon>
    </lineage>
</organism>
<keyword evidence="3" id="KW-1185">Reference proteome</keyword>
<reference evidence="2 3" key="1">
    <citation type="submission" date="2018-10" db="EMBL/GenBank/DDBJ databases">
        <title>Sequencing the genomes of 1000 actinobacteria strains.</title>
        <authorList>
            <person name="Klenk H.-P."/>
        </authorList>
    </citation>
    <scope>NUCLEOTIDE SEQUENCE [LARGE SCALE GENOMIC DNA]</scope>
    <source>
        <strain evidence="2 3">DSM 45175</strain>
    </source>
</reference>
<dbReference type="RefSeq" id="WP_121153536.1">
    <property type="nucleotide sequence ID" value="NZ_RBKT01000001.1"/>
</dbReference>
<proteinExistence type="predicted"/>
<gene>
    <name evidence="2" type="ORF">BDK92_0082</name>
</gene>
<dbReference type="InterPro" id="IPR000073">
    <property type="entry name" value="AB_hydrolase_1"/>
</dbReference>
<dbReference type="PANTHER" id="PTHR43798:SF27">
    <property type="entry name" value="HYDROLASE ALPHA_BETA HYDROLASE FOLD FAMILY"/>
    <property type="match status" value="1"/>
</dbReference>
<comment type="caution">
    <text evidence="2">The sequence shown here is derived from an EMBL/GenBank/DDBJ whole genome shotgun (WGS) entry which is preliminary data.</text>
</comment>
<dbReference type="Pfam" id="PF00561">
    <property type="entry name" value="Abhydrolase_1"/>
    <property type="match status" value="1"/>
</dbReference>
<name>A0A495JAX4_9ACTN</name>
<dbReference type="PANTHER" id="PTHR43798">
    <property type="entry name" value="MONOACYLGLYCEROL LIPASE"/>
    <property type="match status" value="1"/>
</dbReference>
<accession>A0A495JAX4</accession>
<dbReference type="GO" id="GO:0016020">
    <property type="term" value="C:membrane"/>
    <property type="evidence" value="ECO:0007669"/>
    <property type="project" value="TreeGrafter"/>
</dbReference>
<dbReference type="EMBL" id="RBKT01000001">
    <property type="protein sequence ID" value="RKR85871.1"/>
    <property type="molecule type" value="Genomic_DNA"/>
</dbReference>
<protein>
    <submittedName>
        <fullName evidence="2">Pimeloyl-ACP methyl ester carboxylesterase</fullName>
    </submittedName>
</protein>
<dbReference type="Gene3D" id="3.40.50.1820">
    <property type="entry name" value="alpha/beta hydrolase"/>
    <property type="match status" value="1"/>
</dbReference>
<dbReference type="Proteomes" id="UP000277671">
    <property type="component" value="Unassembled WGS sequence"/>
</dbReference>
<evidence type="ECO:0000313" key="2">
    <source>
        <dbReference type="EMBL" id="RKR85871.1"/>
    </source>
</evidence>